<evidence type="ECO:0000256" key="4">
    <source>
        <dbReference type="ARBA" id="ARBA00022840"/>
    </source>
</evidence>
<dbReference type="GO" id="GO:0005524">
    <property type="term" value="F:ATP binding"/>
    <property type="evidence" value="ECO:0007669"/>
    <property type="project" value="UniProtKB-KW"/>
</dbReference>
<dbReference type="SUPFAM" id="SSF82549">
    <property type="entry name" value="DAK1/DegV-like"/>
    <property type="match status" value="1"/>
</dbReference>
<gene>
    <name evidence="7" type="ORF">FOY51_08660</name>
</gene>
<evidence type="ECO:0000259" key="6">
    <source>
        <dbReference type="PROSITE" id="PS51481"/>
    </source>
</evidence>
<dbReference type="SMART" id="SM01120">
    <property type="entry name" value="Dak2"/>
    <property type="match status" value="1"/>
</dbReference>
<comment type="caution">
    <text evidence="7">The sequence shown here is derived from an EMBL/GenBank/DDBJ whole genome shotgun (WGS) entry which is preliminary data.</text>
</comment>
<dbReference type="PROSITE" id="PS51481">
    <property type="entry name" value="DHAK"/>
    <property type="match status" value="1"/>
</dbReference>
<dbReference type="GO" id="GO:0019563">
    <property type="term" value="P:glycerol catabolic process"/>
    <property type="evidence" value="ECO:0007669"/>
    <property type="project" value="TreeGrafter"/>
</dbReference>
<dbReference type="Gene3D" id="1.25.40.340">
    <property type="match status" value="1"/>
</dbReference>
<dbReference type="Proteomes" id="UP000322244">
    <property type="component" value="Unassembled WGS sequence"/>
</dbReference>
<dbReference type="FunFam" id="3.40.50.10440:FF:000001">
    <property type="entry name" value="Dihydroxyacetone kinase, DhaK subunit"/>
    <property type="match status" value="1"/>
</dbReference>
<feature type="domain" description="DhaL" evidence="5">
    <location>
        <begin position="352"/>
        <end position="544"/>
    </location>
</feature>
<organism evidence="7 8">
    <name type="scientific">Antrihabitans cavernicola</name>
    <dbReference type="NCBI Taxonomy" id="2495913"/>
    <lineage>
        <taxon>Bacteria</taxon>
        <taxon>Bacillati</taxon>
        <taxon>Actinomycetota</taxon>
        <taxon>Actinomycetes</taxon>
        <taxon>Mycobacteriales</taxon>
        <taxon>Nocardiaceae</taxon>
        <taxon>Antrihabitans</taxon>
    </lineage>
</organism>
<dbReference type="GO" id="GO:0004371">
    <property type="term" value="F:glycerone kinase activity"/>
    <property type="evidence" value="ECO:0007669"/>
    <property type="project" value="InterPro"/>
</dbReference>
<evidence type="ECO:0000313" key="8">
    <source>
        <dbReference type="Proteomes" id="UP000322244"/>
    </source>
</evidence>
<keyword evidence="8" id="KW-1185">Reference proteome</keyword>
<keyword evidence="1" id="KW-0808">Transferase</keyword>
<dbReference type="FunFam" id="3.30.1180.20:FF:000001">
    <property type="entry name" value="Dihydroxyacetone kinase 1"/>
    <property type="match status" value="1"/>
</dbReference>
<dbReference type="Pfam" id="PF02734">
    <property type="entry name" value="Dak2"/>
    <property type="match status" value="1"/>
</dbReference>
<dbReference type="Gene3D" id="3.30.1180.20">
    <property type="entry name" value="Dihydroxyacetone kinase, domain 2"/>
    <property type="match status" value="1"/>
</dbReference>
<dbReference type="OrthoDB" id="9806345at2"/>
<dbReference type="RefSeq" id="WP_149429810.1">
    <property type="nucleotide sequence ID" value="NZ_VLNY01000003.1"/>
</dbReference>
<accession>A0A5A7SG47</accession>
<dbReference type="InterPro" id="IPR050861">
    <property type="entry name" value="Dihydroxyacetone_Kinase"/>
</dbReference>
<protein>
    <submittedName>
        <fullName evidence="7">Dihydroxyacetone kinase family protein</fullName>
    </submittedName>
</protein>
<evidence type="ECO:0000313" key="7">
    <source>
        <dbReference type="EMBL" id="KAA0023465.1"/>
    </source>
</evidence>
<proteinExistence type="predicted"/>
<dbReference type="PROSITE" id="PS51480">
    <property type="entry name" value="DHAL"/>
    <property type="match status" value="1"/>
</dbReference>
<feature type="domain" description="DhaK" evidence="6">
    <location>
        <begin position="7"/>
        <end position="326"/>
    </location>
</feature>
<evidence type="ECO:0000256" key="1">
    <source>
        <dbReference type="ARBA" id="ARBA00022679"/>
    </source>
</evidence>
<keyword evidence="3 7" id="KW-0418">Kinase</keyword>
<evidence type="ECO:0000256" key="2">
    <source>
        <dbReference type="ARBA" id="ARBA00022741"/>
    </source>
</evidence>
<dbReference type="Gene3D" id="3.40.50.10440">
    <property type="entry name" value="Dihydroxyacetone kinase, domain 1"/>
    <property type="match status" value="1"/>
</dbReference>
<dbReference type="NCBIfam" id="NF011049">
    <property type="entry name" value="PRK14479.1"/>
    <property type="match status" value="1"/>
</dbReference>
<dbReference type="InterPro" id="IPR036117">
    <property type="entry name" value="DhaL_dom_sf"/>
</dbReference>
<dbReference type="Pfam" id="PF02733">
    <property type="entry name" value="Dak1"/>
    <property type="match status" value="1"/>
</dbReference>
<name>A0A5A7SG47_9NOCA</name>
<dbReference type="InterPro" id="IPR004007">
    <property type="entry name" value="DhaL_dom"/>
</dbReference>
<evidence type="ECO:0000259" key="5">
    <source>
        <dbReference type="PROSITE" id="PS51480"/>
    </source>
</evidence>
<dbReference type="PANTHER" id="PTHR28629">
    <property type="entry name" value="TRIOKINASE/FMN CYCLASE"/>
    <property type="match status" value="1"/>
</dbReference>
<dbReference type="SUPFAM" id="SSF101473">
    <property type="entry name" value="DhaL-like"/>
    <property type="match status" value="1"/>
</dbReference>
<dbReference type="EMBL" id="VLNY01000003">
    <property type="protein sequence ID" value="KAA0023465.1"/>
    <property type="molecule type" value="Genomic_DNA"/>
</dbReference>
<dbReference type="InterPro" id="IPR004006">
    <property type="entry name" value="DhaK_dom"/>
</dbReference>
<keyword evidence="4" id="KW-0067">ATP-binding</keyword>
<dbReference type="PANTHER" id="PTHR28629:SF4">
    <property type="entry name" value="TRIOKINASE_FMN CYCLASE"/>
    <property type="match status" value="1"/>
</dbReference>
<dbReference type="AlphaFoldDB" id="A0A5A7SG47"/>
<reference evidence="7 8" key="1">
    <citation type="submission" date="2019-07" db="EMBL/GenBank/DDBJ databases">
        <title>Rhodococcus cavernicolus sp. nov., isolated from a cave.</title>
        <authorList>
            <person name="Lee S.D."/>
        </authorList>
    </citation>
    <scope>NUCLEOTIDE SEQUENCE [LARGE SCALE GENOMIC DNA]</scope>
    <source>
        <strain evidence="7 8">C1-24</strain>
    </source>
</reference>
<keyword evidence="2" id="KW-0547">Nucleotide-binding</keyword>
<evidence type="ECO:0000256" key="3">
    <source>
        <dbReference type="ARBA" id="ARBA00022777"/>
    </source>
</evidence>
<dbReference type="GO" id="GO:0005829">
    <property type="term" value="C:cytosol"/>
    <property type="evidence" value="ECO:0007669"/>
    <property type="project" value="TreeGrafter"/>
</dbReference>
<sequence length="544" mass="55584">MANFIDNADTFLADSTRGFVAAHPDARWDRAGFLARRAPLPPGRVAVVSGGGSGHEPLHAGFLGDGMLTAVCPGLVFTSPNALQIAAATTEVDAGAGVLHIVKNYTGDVMNFRIGRAIAAEAGVTSDVVLVDDDVATESESGPGRRGTAATIVVEKLCGAAAARGDTLSEVAELGRRTAAVARSMSVALSPCTVPGATAPSFDLEPGQMEVGIGIHGERGVTRTELEPAESIVRLVLDRIVPSASVASGDRVFVVVNGLGATHDLELHLLFGHVVEQLAQRGISVLRSLVGTFVTALDMAGASITVVKADEAMLDLWDAPTAAPSWPRVTGGPVDAVADTSFAEPDDTAETGSENRWLTAFVGKVLDQVDNLTALDRQAGDGDFGTNMAAALKHFSLPLRGDDPTVLTAISTSYLLRSGGTSGAVFGTFFRALAQGLPAEGATVPDVAAAVRTGLRQVQDLGGAQVGDKTVVDALSPAADALDEHTGDLAAAFAAAAAAASDGVAATRSSVATRGRASYVGDAARGVEDPGALVMSWLFEAWAS</sequence>